<reference evidence="1 2" key="1">
    <citation type="submission" date="2023-02" db="EMBL/GenBank/DDBJ databases">
        <title>Evolution of Hrp T3SS in non-pathogenic Pseudomonas fluorescens.</title>
        <authorList>
            <person name="Liao K."/>
            <person name="Wei H."/>
            <person name="Gu Y."/>
        </authorList>
    </citation>
    <scope>NUCLEOTIDE SEQUENCE [LARGE SCALE GENOMIC DNA]</scope>
    <source>
        <strain evidence="1 2">FP607</strain>
    </source>
</reference>
<protein>
    <submittedName>
        <fullName evidence="1">Uncharacterized protein</fullName>
    </submittedName>
</protein>
<dbReference type="EMBL" id="CP117430">
    <property type="protein sequence ID" value="WLI19337.1"/>
    <property type="molecule type" value="Genomic_DNA"/>
</dbReference>
<name>A0ABY9GUC4_9PSED</name>
<keyword evidence="2" id="KW-1185">Reference proteome</keyword>
<accession>A0ABY9GUC4</accession>
<proteinExistence type="predicted"/>
<dbReference type="Proteomes" id="UP001230768">
    <property type="component" value="Chromosome"/>
</dbReference>
<dbReference type="RefSeq" id="WP_305425122.1">
    <property type="nucleotide sequence ID" value="NZ_CP117430.1"/>
</dbReference>
<evidence type="ECO:0000313" key="2">
    <source>
        <dbReference type="Proteomes" id="UP001230768"/>
    </source>
</evidence>
<gene>
    <name evidence="1" type="ORF">PSH88_04630</name>
</gene>
<organism evidence="1 2">
    <name type="scientific">Pseudomonas wuhanensis</name>
    <dbReference type="NCBI Taxonomy" id="2954098"/>
    <lineage>
        <taxon>Bacteria</taxon>
        <taxon>Pseudomonadati</taxon>
        <taxon>Pseudomonadota</taxon>
        <taxon>Gammaproteobacteria</taxon>
        <taxon>Pseudomonadales</taxon>
        <taxon>Pseudomonadaceae</taxon>
        <taxon>Pseudomonas</taxon>
    </lineage>
</organism>
<sequence length="118" mass="13449">MFKLSPGELPYSQHGLMVFHSRDESGRNLGFSTYFVLVKTTPLTGGIAIDADHRIVKNGPDVDTFFTKMAGEDQRKRGEFTGPDTMKLNMCGRVEKFYRIANYTRLDQPPPLERVDYN</sequence>
<evidence type="ECO:0000313" key="1">
    <source>
        <dbReference type="EMBL" id="WLI19337.1"/>
    </source>
</evidence>